<dbReference type="AlphaFoldDB" id="A0A7C4LPU9"/>
<reference evidence="6" key="1">
    <citation type="journal article" date="2020" name="mSystems">
        <title>Genome- and Community-Level Interaction Insights into Carbon Utilization and Element Cycling Functions of Hydrothermarchaeota in Hydrothermal Sediment.</title>
        <authorList>
            <person name="Zhou Z."/>
            <person name="Liu Y."/>
            <person name="Xu W."/>
            <person name="Pan J."/>
            <person name="Luo Z.H."/>
            <person name="Li M."/>
        </authorList>
    </citation>
    <scope>NUCLEOTIDE SEQUENCE [LARGE SCALE GENOMIC DNA]</scope>
    <source>
        <strain evidence="6">SpSt-508</strain>
    </source>
</reference>
<feature type="domain" description="HTH deoR-type" evidence="5">
    <location>
        <begin position="3"/>
        <end position="58"/>
    </location>
</feature>
<dbReference type="SUPFAM" id="SSF46785">
    <property type="entry name" value="Winged helix' DNA-binding domain"/>
    <property type="match status" value="1"/>
</dbReference>
<dbReference type="Gene3D" id="3.40.50.1360">
    <property type="match status" value="1"/>
</dbReference>
<gene>
    <name evidence="6" type="ORF">ENS64_17370</name>
</gene>
<dbReference type="PANTHER" id="PTHR30363:SF4">
    <property type="entry name" value="GLYCEROL-3-PHOSPHATE REGULON REPRESSOR"/>
    <property type="match status" value="1"/>
</dbReference>
<dbReference type="GO" id="GO:0003700">
    <property type="term" value="F:DNA-binding transcription factor activity"/>
    <property type="evidence" value="ECO:0007669"/>
    <property type="project" value="InterPro"/>
</dbReference>
<keyword evidence="3" id="KW-0238">DNA-binding</keyword>
<evidence type="ECO:0000259" key="5">
    <source>
        <dbReference type="PROSITE" id="PS51000"/>
    </source>
</evidence>
<dbReference type="SUPFAM" id="SSF100950">
    <property type="entry name" value="NagB/RpiA/CoA transferase-like"/>
    <property type="match status" value="1"/>
</dbReference>
<keyword evidence="2" id="KW-0805">Transcription regulation</keyword>
<dbReference type="SMART" id="SM00420">
    <property type="entry name" value="HTH_DEOR"/>
    <property type="match status" value="1"/>
</dbReference>
<evidence type="ECO:0000256" key="4">
    <source>
        <dbReference type="ARBA" id="ARBA00023163"/>
    </source>
</evidence>
<evidence type="ECO:0000313" key="6">
    <source>
        <dbReference type="EMBL" id="HGT41018.1"/>
    </source>
</evidence>
<name>A0A7C4LPU9_9PLAN</name>
<dbReference type="InterPro" id="IPR037171">
    <property type="entry name" value="NagB/RpiA_transferase-like"/>
</dbReference>
<dbReference type="PROSITE" id="PS00894">
    <property type="entry name" value="HTH_DEOR_1"/>
    <property type="match status" value="1"/>
</dbReference>
<dbReference type="EMBL" id="DSVQ01000019">
    <property type="protein sequence ID" value="HGT41018.1"/>
    <property type="molecule type" value="Genomic_DNA"/>
</dbReference>
<dbReference type="GO" id="GO:0003677">
    <property type="term" value="F:DNA binding"/>
    <property type="evidence" value="ECO:0007669"/>
    <property type="project" value="UniProtKB-KW"/>
</dbReference>
<dbReference type="InterPro" id="IPR036390">
    <property type="entry name" value="WH_DNA-bd_sf"/>
</dbReference>
<keyword evidence="4" id="KW-0804">Transcription</keyword>
<dbReference type="Pfam" id="PF08220">
    <property type="entry name" value="HTH_DeoR"/>
    <property type="match status" value="1"/>
</dbReference>
<evidence type="ECO:0000256" key="1">
    <source>
        <dbReference type="ARBA" id="ARBA00022491"/>
    </source>
</evidence>
<organism evidence="6">
    <name type="scientific">Schlesneria paludicola</name>
    <dbReference type="NCBI Taxonomy" id="360056"/>
    <lineage>
        <taxon>Bacteria</taxon>
        <taxon>Pseudomonadati</taxon>
        <taxon>Planctomycetota</taxon>
        <taxon>Planctomycetia</taxon>
        <taxon>Planctomycetales</taxon>
        <taxon>Planctomycetaceae</taxon>
        <taxon>Schlesneria</taxon>
    </lineage>
</organism>
<accession>A0A7C4LPU9</accession>
<protein>
    <submittedName>
        <fullName evidence="6">DeoR/GlpR transcriptional regulator</fullName>
    </submittedName>
</protein>
<evidence type="ECO:0000256" key="2">
    <source>
        <dbReference type="ARBA" id="ARBA00023015"/>
    </source>
</evidence>
<dbReference type="Pfam" id="PF00455">
    <property type="entry name" value="DeoRC"/>
    <property type="match status" value="1"/>
</dbReference>
<dbReference type="InterPro" id="IPR050313">
    <property type="entry name" value="Carb_Metab_HTH_regulators"/>
</dbReference>
<dbReference type="PANTHER" id="PTHR30363">
    <property type="entry name" value="HTH-TYPE TRANSCRIPTIONAL REGULATOR SRLR-RELATED"/>
    <property type="match status" value="1"/>
</dbReference>
<dbReference type="Gene3D" id="1.10.10.10">
    <property type="entry name" value="Winged helix-like DNA-binding domain superfamily/Winged helix DNA-binding domain"/>
    <property type="match status" value="1"/>
</dbReference>
<proteinExistence type="predicted"/>
<sequence>MLLDQRREEILQLIEKQGFVSLQELVERLGASESTVRRDLEYLDSIGQIRRTRGGAAYTGDHITPFEERGTTARPQKEKIAQAVAEQIESGETILLDGGTTTLEVARRLSGKSLQVVTNSLPIANLLVNQPNIELILIGGYLYPRTGVALGSLAVAALQELHVPRVIMSAGGITEKGLFNSNTLLVECERQMFRAAEEVWVVADSSKFGRSALAHLCPLSAVRRMFVDDELPEKWKQVVQEAGVELTLVS</sequence>
<evidence type="ECO:0000256" key="3">
    <source>
        <dbReference type="ARBA" id="ARBA00023125"/>
    </source>
</evidence>
<keyword evidence="1" id="KW-0678">Repressor</keyword>
<dbReference type="PRINTS" id="PR00037">
    <property type="entry name" value="HTHLACR"/>
</dbReference>
<dbReference type="SMART" id="SM01134">
    <property type="entry name" value="DeoRC"/>
    <property type="match status" value="1"/>
</dbReference>
<dbReference type="PROSITE" id="PS51000">
    <property type="entry name" value="HTH_DEOR_2"/>
    <property type="match status" value="1"/>
</dbReference>
<dbReference type="InterPro" id="IPR036388">
    <property type="entry name" value="WH-like_DNA-bd_sf"/>
</dbReference>
<comment type="caution">
    <text evidence="6">The sequence shown here is derived from an EMBL/GenBank/DDBJ whole genome shotgun (WGS) entry which is preliminary data.</text>
</comment>
<dbReference type="InterPro" id="IPR014036">
    <property type="entry name" value="DeoR-like_C"/>
</dbReference>
<dbReference type="InterPro" id="IPR018356">
    <property type="entry name" value="Tscrpt_reg_HTH_DeoR_CS"/>
</dbReference>
<dbReference type="InterPro" id="IPR001034">
    <property type="entry name" value="DeoR_HTH"/>
</dbReference>